<feature type="transmembrane region" description="Helical" evidence="4">
    <location>
        <begin position="20"/>
        <end position="41"/>
    </location>
</feature>
<evidence type="ECO:0000256" key="4">
    <source>
        <dbReference type="SAM" id="Phobius"/>
    </source>
</evidence>
<keyword evidence="3" id="KW-0808">Transferase</keyword>
<evidence type="ECO:0000256" key="3">
    <source>
        <dbReference type="ARBA" id="ARBA00022679"/>
    </source>
</evidence>
<dbReference type="GO" id="GO:0016757">
    <property type="term" value="F:glycosyltransferase activity"/>
    <property type="evidence" value="ECO:0007669"/>
    <property type="project" value="UniProtKB-KW"/>
</dbReference>
<keyword evidence="2" id="KW-0328">Glycosyltransferase</keyword>
<gene>
    <name evidence="6" type="primary">gtr5</name>
</gene>
<dbReference type="EMBL" id="KY434632">
    <property type="protein sequence ID" value="ARR95909.1"/>
    <property type="molecule type" value="Genomic_DNA"/>
</dbReference>
<evidence type="ECO:0000313" key="6">
    <source>
        <dbReference type="EMBL" id="ARR95909.1"/>
    </source>
</evidence>
<dbReference type="Gene3D" id="3.90.550.10">
    <property type="entry name" value="Spore Coat Polysaccharide Biosynthesis Protein SpsA, Chain A"/>
    <property type="match status" value="1"/>
</dbReference>
<proteinExistence type="inferred from homology"/>
<feature type="domain" description="Glycosyltransferase 2-like" evidence="5">
    <location>
        <begin position="36"/>
        <end position="161"/>
    </location>
</feature>
<dbReference type="InterPro" id="IPR001173">
    <property type="entry name" value="Glyco_trans_2-like"/>
</dbReference>
<dbReference type="PANTHER" id="PTHR43685:SF5">
    <property type="entry name" value="GLYCOSYLTRANSFERASE EPSE-RELATED"/>
    <property type="match status" value="1"/>
</dbReference>
<evidence type="ECO:0000259" key="5">
    <source>
        <dbReference type="Pfam" id="PF00535"/>
    </source>
</evidence>
<comment type="similarity">
    <text evidence="1">Belongs to the glycosyltransferase 2 family.</text>
</comment>
<dbReference type="AlphaFoldDB" id="A0A2Z2GXP3"/>
<organism evidence="6">
    <name type="scientific">Acinetobacter baumannii</name>
    <dbReference type="NCBI Taxonomy" id="470"/>
    <lineage>
        <taxon>Bacteria</taxon>
        <taxon>Pseudomonadati</taxon>
        <taxon>Pseudomonadota</taxon>
        <taxon>Gammaproteobacteria</taxon>
        <taxon>Moraxellales</taxon>
        <taxon>Moraxellaceae</taxon>
        <taxon>Acinetobacter</taxon>
        <taxon>Acinetobacter calcoaceticus/baumannii complex</taxon>
    </lineage>
</organism>
<evidence type="ECO:0000256" key="1">
    <source>
        <dbReference type="ARBA" id="ARBA00006739"/>
    </source>
</evidence>
<keyword evidence="4" id="KW-0472">Membrane</keyword>
<accession>A0A2Z2GXP3</accession>
<dbReference type="InterPro" id="IPR029044">
    <property type="entry name" value="Nucleotide-diphossugar_trans"/>
</dbReference>
<name>A0A2Z2GXP3_ACIBA</name>
<keyword evidence="4" id="KW-1133">Transmembrane helix</keyword>
<reference evidence="6" key="1">
    <citation type="submission" date="2017-01" db="EMBL/GenBank/DDBJ databases">
        <title>Acinetobacter baumannii KL52 capsule biosynthesis gene cluster.</title>
        <authorList>
            <person name="Kenyon J.J."/>
            <person name="Holt K.E."/>
            <person name="Pickard D.J."/>
            <person name="Dougan G."/>
            <person name="Hall R.M."/>
        </authorList>
    </citation>
    <scope>NUCLEOTIDE SEQUENCE</scope>
    <source>
        <strain evidence="6">H32</strain>
    </source>
</reference>
<evidence type="ECO:0000256" key="2">
    <source>
        <dbReference type="ARBA" id="ARBA00022676"/>
    </source>
</evidence>
<sequence>MNVKYFRKRVLNIYQLGLWHYHILMFMSNKFMFFSVLLSLYHKEKPEYLEKCFESIWDNQSLKPSEIVLVLDGPIGEQLTTSVQEWQVKIGEKLKVVELPQNVGLGKALNEGLKQCSADWVFRMDTDDICTSDRFEKQLAFIKQNPDVVLFSSQVMEFNKDITDADVIKSVPLTHDEIKKFAQKRCPFNHMTVVYKRDVILSLGGYQHHLFMEDYNLWLRVIGNNYKVANLPDVLLYARVGNGMHARRKGFQYIKSEKQLLDLKKQLKLQNPVYANMLFLIRSAFRLLPANMLGKIYNTFLRKDIKK</sequence>
<dbReference type="InterPro" id="IPR050834">
    <property type="entry name" value="Glycosyltransf_2"/>
</dbReference>
<keyword evidence="4" id="KW-0812">Transmembrane</keyword>
<dbReference type="SUPFAM" id="SSF53448">
    <property type="entry name" value="Nucleotide-diphospho-sugar transferases"/>
    <property type="match status" value="1"/>
</dbReference>
<dbReference type="Pfam" id="PF00535">
    <property type="entry name" value="Glycos_transf_2"/>
    <property type="match status" value="1"/>
</dbReference>
<protein>
    <submittedName>
        <fullName evidence="6">Gtr5</fullName>
    </submittedName>
</protein>
<dbReference type="PANTHER" id="PTHR43685">
    <property type="entry name" value="GLYCOSYLTRANSFERASE"/>
    <property type="match status" value="1"/>
</dbReference>